<dbReference type="Pfam" id="PF00403">
    <property type="entry name" value="HMA"/>
    <property type="match status" value="1"/>
</dbReference>
<dbReference type="EMBL" id="MEVH01000018">
    <property type="protein sequence ID" value="OGC51591.1"/>
    <property type="molecule type" value="Genomic_DNA"/>
</dbReference>
<dbReference type="GO" id="GO:0046872">
    <property type="term" value="F:metal ion binding"/>
    <property type="evidence" value="ECO:0007669"/>
    <property type="project" value="InterPro"/>
</dbReference>
<name>A0A1F4V342_UNCKA</name>
<accession>A0A1F4V342</accession>
<dbReference type="Gene3D" id="3.30.70.100">
    <property type="match status" value="1"/>
</dbReference>
<proteinExistence type="predicted"/>
<feature type="transmembrane region" description="Helical" evidence="1">
    <location>
        <begin position="275"/>
        <end position="298"/>
    </location>
</feature>
<feature type="transmembrane region" description="Helical" evidence="1">
    <location>
        <begin position="191"/>
        <end position="209"/>
    </location>
</feature>
<keyword evidence="1" id="KW-1133">Transmembrane helix</keyword>
<dbReference type="InterPro" id="IPR036163">
    <property type="entry name" value="HMA_dom_sf"/>
</dbReference>
<keyword evidence="1" id="KW-0812">Transmembrane</keyword>
<reference evidence="3 4" key="1">
    <citation type="journal article" date="2016" name="Nat. Commun.">
        <title>Thousands of microbial genomes shed light on interconnected biogeochemical processes in an aquifer system.</title>
        <authorList>
            <person name="Anantharaman K."/>
            <person name="Brown C.T."/>
            <person name="Hug L.A."/>
            <person name="Sharon I."/>
            <person name="Castelle C.J."/>
            <person name="Probst A.J."/>
            <person name="Thomas B.C."/>
            <person name="Singh A."/>
            <person name="Wilkins M.J."/>
            <person name="Karaoz U."/>
            <person name="Brodie E.L."/>
            <person name="Williams K.H."/>
            <person name="Hubbard S.S."/>
            <person name="Banfield J.F."/>
        </authorList>
    </citation>
    <scope>NUCLEOTIDE SEQUENCE [LARGE SCALE GENOMIC DNA]</scope>
</reference>
<dbReference type="Proteomes" id="UP000178771">
    <property type="component" value="Unassembled WGS sequence"/>
</dbReference>
<dbReference type="PROSITE" id="PS50846">
    <property type="entry name" value="HMA_2"/>
    <property type="match status" value="1"/>
</dbReference>
<keyword evidence="1" id="KW-0472">Membrane</keyword>
<gene>
    <name evidence="3" type="ORF">A2982_01255</name>
</gene>
<feature type="transmembrane region" description="Helical" evidence="1">
    <location>
        <begin position="122"/>
        <end position="145"/>
    </location>
</feature>
<dbReference type="InterPro" id="IPR039447">
    <property type="entry name" value="UreH-like_TM_dom"/>
</dbReference>
<feature type="transmembrane region" description="Helical" evidence="1">
    <location>
        <begin position="310"/>
        <end position="333"/>
    </location>
</feature>
<evidence type="ECO:0000313" key="3">
    <source>
        <dbReference type="EMBL" id="OGC51591.1"/>
    </source>
</evidence>
<dbReference type="PANTHER" id="PTHR42208">
    <property type="entry name" value="HEAVY METAL TRANSPORTER-RELATED"/>
    <property type="match status" value="1"/>
</dbReference>
<feature type="transmembrane region" description="Helical" evidence="1">
    <location>
        <begin position="85"/>
        <end position="102"/>
    </location>
</feature>
<dbReference type="Pfam" id="PF13386">
    <property type="entry name" value="DsbD_2"/>
    <property type="match status" value="1"/>
</dbReference>
<dbReference type="AlphaFoldDB" id="A0A1F4V342"/>
<evidence type="ECO:0000256" key="1">
    <source>
        <dbReference type="SAM" id="Phobius"/>
    </source>
</evidence>
<feature type="transmembrane region" description="Helical" evidence="1">
    <location>
        <begin position="166"/>
        <end position="185"/>
    </location>
</feature>
<comment type="caution">
    <text evidence="3">The sequence shown here is derived from an EMBL/GenBank/DDBJ whole genome shotgun (WGS) entry which is preliminary data.</text>
</comment>
<feature type="domain" description="HMA" evidence="2">
    <location>
        <begin position="2"/>
        <end position="72"/>
    </location>
</feature>
<dbReference type="STRING" id="1802624.A2982_01255"/>
<sequence length="339" mass="36362">MRTYKFHVHGMHCNSCVILTESELNGIPEVHTAKSSLSTYSVEVTGDFGDKEANHIARDLSEVLKPHGYSLALEKQKHSAKWSDFKIAVPIAVGFVVLFIALQKLGIVNLVTTSKVGYGTAFVIGIIASVSTCMAVVGGLVLSISANYAKEGNKKRPQILFHIGRLVSFFILGGTIGILGSAFQLGTTGTLILGVILSVVLLILGINLLDVFQWANKLQPTIPSFIGKQVHGLKSINHTLTPLLVGTATFFLPCGFTQSMQIYSLTTGHFLTGAFIMLSFAFGTLPVLGLLSFSSLCIHKKAQSGVFFKAIGLIVIFFGVFNLINALAAGGFISPFFSF</sequence>
<evidence type="ECO:0000313" key="4">
    <source>
        <dbReference type="Proteomes" id="UP000178771"/>
    </source>
</evidence>
<dbReference type="PANTHER" id="PTHR42208:SF1">
    <property type="entry name" value="HEAVY METAL TRANSPORTER"/>
    <property type="match status" value="1"/>
</dbReference>
<evidence type="ECO:0000259" key="2">
    <source>
        <dbReference type="PROSITE" id="PS50846"/>
    </source>
</evidence>
<dbReference type="CDD" id="cd00371">
    <property type="entry name" value="HMA"/>
    <property type="match status" value="1"/>
</dbReference>
<protein>
    <recommendedName>
        <fullName evidence="2">HMA domain-containing protein</fullName>
    </recommendedName>
</protein>
<dbReference type="InterPro" id="IPR006121">
    <property type="entry name" value="HMA_dom"/>
</dbReference>
<organism evidence="3 4">
    <name type="scientific">candidate division WWE3 bacterium RIFCSPLOWO2_01_FULL_39_13</name>
    <dbReference type="NCBI Taxonomy" id="1802624"/>
    <lineage>
        <taxon>Bacteria</taxon>
        <taxon>Katanobacteria</taxon>
    </lineage>
</organism>
<feature type="transmembrane region" description="Helical" evidence="1">
    <location>
        <begin position="243"/>
        <end position="263"/>
    </location>
</feature>
<dbReference type="SUPFAM" id="SSF55008">
    <property type="entry name" value="HMA, heavy metal-associated domain"/>
    <property type="match status" value="1"/>
</dbReference>